<dbReference type="Proteomes" id="UP000186817">
    <property type="component" value="Unassembled WGS sequence"/>
</dbReference>
<evidence type="ECO:0000313" key="1">
    <source>
        <dbReference type="EMBL" id="OLP80830.1"/>
    </source>
</evidence>
<dbReference type="AlphaFoldDB" id="A0A1Q9CD29"/>
<comment type="caution">
    <text evidence="1">The sequence shown here is derived from an EMBL/GenBank/DDBJ whole genome shotgun (WGS) entry which is preliminary data.</text>
</comment>
<reference evidence="1 2" key="1">
    <citation type="submission" date="2016-02" db="EMBL/GenBank/DDBJ databases">
        <title>Genome analysis of coral dinoflagellate symbionts highlights evolutionary adaptations to a symbiotic lifestyle.</title>
        <authorList>
            <person name="Aranda M."/>
            <person name="Li Y."/>
            <person name="Liew Y.J."/>
            <person name="Baumgarten S."/>
            <person name="Simakov O."/>
            <person name="Wilson M."/>
            <person name="Piel J."/>
            <person name="Ashoor H."/>
            <person name="Bougouffa S."/>
            <person name="Bajic V.B."/>
            <person name="Ryu T."/>
            <person name="Ravasi T."/>
            <person name="Bayer T."/>
            <person name="Micklem G."/>
            <person name="Kim H."/>
            <person name="Bhak J."/>
            <person name="Lajeunesse T.C."/>
            <person name="Voolstra C.R."/>
        </authorList>
    </citation>
    <scope>NUCLEOTIDE SEQUENCE [LARGE SCALE GENOMIC DNA]</scope>
    <source>
        <strain evidence="1 2">CCMP2467</strain>
    </source>
</reference>
<protein>
    <submittedName>
        <fullName evidence="1">Uncharacterized protein</fullName>
    </submittedName>
</protein>
<name>A0A1Q9CD29_SYMMI</name>
<keyword evidence="2" id="KW-1185">Reference proteome</keyword>
<sequence length="346" mass="37266">MCGEMEWLLDCRARVNVPEDQVGMPGDKYRITFRWEKLKEIAWEKMADEKGEVTPGKYYLSGPFPAGEFARVEMAPDSSGIRRRRQGWYSAEVQLPSEPLEFKDLAQSIYPQAPGPGGGGIMSISGSLFLLLEVQGRVRAESPRLCYHCHRHLFTTVTTMTDDFSTTVGAMGPADVESCDWIPVIILGEHPRTSKVSAPAAVEASGGGSAPAAVVEESAPAVKAGLPDMPVEDYSTYRNAKLYMFAPSPNAPDADTTAGQLRNSLGHDLLLPPTSDGIDEMLPPSAMDTDAIAGGLLLLPPERASVQGGGCGLPVSAVVPYGAQWDWHVGEPSRSLDLKKPHEAVM</sequence>
<dbReference type="OrthoDB" id="428374at2759"/>
<proteinExistence type="predicted"/>
<organism evidence="1 2">
    <name type="scientific">Symbiodinium microadriaticum</name>
    <name type="common">Dinoflagellate</name>
    <name type="synonym">Zooxanthella microadriatica</name>
    <dbReference type="NCBI Taxonomy" id="2951"/>
    <lineage>
        <taxon>Eukaryota</taxon>
        <taxon>Sar</taxon>
        <taxon>Alveolata</taxon>
        <taxon>Dinophyceae</taxon>
        <taxon>Suessiales</taxon>
        <taxon>Symbiodiniaceae</taxon>
        <taxon>Symbiodinium</taxon>
    </lineage>
</organism>
<gene>
    <name evidence="1" type="ORF">AK812_SmicGene38701</name>
</gene>
<dbReference type="EMBL" id="LSRX01001340">
    <property type="protein sequence ID" value="OLP80830.1"/>
    <property type="molecule type" value="Genomic_DNA"/>
</dbReference>
<evidence type="ECO:0000313" key="2">
    <source>
        <dbReference type="Proteomes" id="UP000186817"/>
    </source>
</evidence>
<accession>A0A1Q9CD29</accession>